<keyword evidence="5" id="KW-0547">Nucleotide-binding</keyword>
<dbReference type="CDD" id="cd00075">
    <property type="entry name" value="HATPase"/>
    <property type="match status" value="1"/>
</dbReference>
<organism evidence="12 13">
    <name type="scientific">Alkalihalobacterium chitinilyticum</name>
    <dbReference type="NCBI Taxonomy" id="2980103"/>
    <lineage>
        <taxon>Bacteria</taxon>
        <taxon>Bacillati</taxon>
        <taxon>Bacillota</taxon>
        <taxon>Bacilli</taxon>
        <taxon>Bacillales</taxon>
        <taxon>Bacillaceae</taxon>
        <taxon>Alkalihalobacterium</taxon>
    </lineage>
</organism>
<dbReference type="EC" id="2.7.13.3" evidence="2"/>
<dbReference type="PRINTS" id="PR00344">
    <property type="entry name" value="BCTRLSENSOR"/>
</dbReference>
<dbReference type="CDD" id="cd00082">
    <property type="entry name" value="HisKA"/>
    <property type="match status" value="1"/>
</dbReference>
<feature type="domain" description="PAC" evidence="11">
    <location>
        <begin position="616"/>
        <end position="668"/>
    </location>
</feature>
<dbReference type="SMART" id="SM00065">
    <property type="entry name" value="GAF"/>
    <property type="match status" value="1"/>
</dbReference>
<evidence type="ECO:0000259" key="9">
    <source>
        <dbReference type="PROSITE" id="PS50109"/>
    </source>
</evidence>
<dbReference type="InterPro" id="IPR003661">
    <property type="entry name" value="HisK_dim/P_dom"/>
</dbReference>
<protein>
    <recommendedName>
        <fullName evidence="2">histidine kinase</fullName>
        <ecNumber evidence="2">2.7.13.3</ecNumber>
    </recommendedName>
</protein>
<keyword evidence="7" id="KW-0067">ATP-binding</keyword>
<dbReference type="Proteomes" id="UP001148125">
    <property type="component" value="Unassembled WGS sequence"/>
</dbReference>
<dbReference type="Pfam" id="PF08448">
    <property type="entry name" value="PAS_4"/>
    <property type="match status" value="2"/>
</dbReference>
<keyword evidence="8" id="KW-0902">Two-component regulatory system</keyword>
<dbReference type="Gene3D" id="3.30.450.40">
    <property type="match status" value="1"/>
</dbReference>
<dbReference type="InterPro" id="IPR001610">
    <property type="entry name" value="PAC"/>
</dbReference>
<evidence type="ECO:0000256" key="5">
    <source>
        <dbReference type="ARBA" id="ARBA00022741"/>
    </source>
</evidence>
<dbReference type="PANTHER" id="PTHR43065:SF34">
    <property type="entry name" value="SPORULATION KINASE A"/>
    <property type="match status" value="1"/>
</dbReference>
<evidence type="ECO:0000256" key="8">
    <source>
        <dbReference type="ARBA" id="ARBA00023012"/>
    </source>
</evidence>
<evidence type="ECO:0000256" key="2">
    <source>
        <dbReference type="ARBA" id="ARBA00012438"/>
    </source>
</evidence>
<dbReference type="CDD" id="cd00130">
    <property type="entry name" value="PAS"/>
    <property type="match status" value="2"/>
</dbReference>
<feature type="domain" description="Histidine kinase" evidence="9">
    <location>
        <begin position="681"/>
        <end position="883"/>
    </location>
</feature>
<dbReference type="InterPro" id="IPR035965">
    <property type="entry name" value="PAS-like_dom_sf"/>
</dbReference>
<feature type="domain" description="PAC" evidence="11">
    <location>
        <begin position="367"/>
        <end position="420"/>
    </location>
</feature>
<reference evidence="12" key="1">
    <citation type="submission" date="2024-05" db="EMBL/GenBank/DDBJ databases">
        <title>Alkalihalobacillus sp. strain MEB203 novel alkaliphilic bacterium from Lonar Lake, India.</title>
        <authorList>
            <person name="Joshi A."/>
            <person name="Thite S."/>
            <person name="Mengade P."/>
        </authorList>
    </citation>
    <scope>NUCLEOTIDE SEQUENCE</scope>
    <source>
        <strain evidence="12">MEB 203</strain>
    </source>
</reference>
<dbReference type="InterPro" id="IPR036890">
    <property type="entry name" value="HATPase_C_sf"/>
</dbReference>
<dbReference type="RefSeq" id="WP_275118138.1">
    <property type="nucleotide sequence ID" value="NZ_JAOTPO010000005.1"/>
</dbReference>
<dbReference type="SMART" id="SM00091">
    <property type="entry name" value="PAS"/>
    <property type="match status" value="4"/>
</dbReference>
<dbReference type="InterPro" id="IPR004358">
    <property type="entry name" value="Sig_transdc_His_kin-like_C"/>
</dbReference>
<evidence type="ECO:0000313" key="13">
    <source>
        <dbReference type="Proteomes" id="UP001148125"/>
    </source>
</evidence>
<keyword evidence="3" id="KW-0597">Phosphoprotein</keyword>
<dbReference type="SUPFAM" id="SSF55781">
    <property type="entry name" value="GAF domain-like"/>
    <property type="match status" value="1"/>
</dbReference>
<dbReference type="InterPro" id="IPR003594">
    <property type="entry name" value="HATPase_dom"/>
</dbReference>
<comment type="catalytic activity">
    <reaction evidence="1">
        <text>ATP + protein L-histidine = ADP + protein N-phospho-L-histidine.</text>
        <dbReference type="EC" id="2.7.13.3"/>
    </reaction>
</comment>
<evidence type="ECO:0000313" key="12">
    <source>
        <dbReference type="EMBL" id="MDE5413513.1"/>
    </source>
</evidence>
<name>A0ABT5VDI2_9BACI</name>
<feature type="domain" description="PAC" evidence="11">
    <location>
        <begin position="492"/>
        <end position="543"/>
    </location>
</feature>
<dbReference type="Pfam" id="PF13426">
    <property type="entry name" value="PAS_9"/>
    <property type="match status" value="1"/>
</dbReference>
<gene>
    <name evidence="12" type="ORF">N7Z68_08950</name>
</gene>
<dbReference type="InterPro" id="IPR000700">
    <property type="entry name" value="PAS-assoc_C"/>
</dbReference>
<keyword evidence="6" id="KW-0418">Kinase</keyword>
<evidence type="ECO:0000256" key="7">
    <source>
        <dbReference type="ARBA" id="ARBA00022840"/>
    </source>
</evidence>
<dbReference type="EMBL" id="JAOTPO010000005">
    <property type="protein sequence ID" value="MDE5413513.1"/>
    <property type="molecule type" value="Genomic_DNA"/>
</dbReference>
<evidence type="ECO:0000256" key="3">
    <source>
        <dbReference type="ARBA" id="ARBA00022553"/>
    </source>
</evidence>
<dbReference type="SMART" id="SM00086">
    <property type="entry name" value="PAC"/>
    <property type="match status" value="2"/>
</dbReference>
<accession>A0ABT5VDI2</accession>
<dbReference type="SMART" id="SM00388">
    <property type="entry name" value="HisKA"/>
    <property type="match status" value="1"/>
</dbReference>
<dbReference type="PROSITE" id="PS50113">
    <property type="entry name" value="PAC"/>
    <property type="match status" value="3"/>
</dbReference>
<dbReference type="InterPro" id="IPR003018">
    <property type="entry name" value="GAF"/>
</dbReference>
<sequence>MEQLERSYENITYFCTHSPVPIIAITLDGIIVGANDLANDILNKGKNLESASFYDFFQDRYHELIHHSTVHLQEMKQSPRLLEVKTLHKQWLKLHCRFLSENEASLILITLEDITWQKQRDLLLELNQTVLNMIVKRESLQEILHRLSTMVEAYFVRKAYSSILLINQDKKISKIVAPNLPHEFIAPFYDEEVGEKGSCGTAMVRKEPIITQDILTDPLWEGVRTHTVSYGLHSCWSIPIFIDEEVVGSFAIYHPYSSVPTQLELEMIEMCAKLVGLALERKEGEKRLLHETEKRFKFVMDLIPDLIVFKDEKGRWLEGNQTAKEKLPTFQFSQVGDESKPLYQQYQYFLSQVEETDQLVLELNSPVRRELKFPQTNGDELVYDIIKVPLISEDHILNKGIVVIGRDITERKKTERLLERNEQQFKSLFDHNPNGICIMDLNGEVVSCNHSLEQILGYEFSEIKNATYQFVNQSDLERAKEHFNQSLKGISQEFETTIRHQTGRNVYLKVTNVPIIVQENVIGVYGIVEDITEKIKSQEKLKQTKEFLESLIYHSADCIGTLSLDGEVLHVNPAIESIYGWKLEEIIGKKYPVLPDAQREEMNEIIEKIKAGKDIIGIETKRKKKDGSIIDVSITYSPLRDGAGNLIGFTSVSRDISDRKRTDELLKRSDKLSVIGQLSAAVAHEIRNPLTSIKGFIQLFSDRIQKEYADLMLSELERIEVIVTEFLSLAKPQANLFLEKDPVQILKDTLAIIDTEALLNQIEIECEIDRGIDAILCNEHKIKQVLINILKNAIESMPTGGKLKIKMKNSDPFVKIEVTDQGCGIPKEKMERLGEPFYSSKDHGTGLGLMVCFKIIEEHKGLIEIESEVGEGTTIMIHLPIYKEL</sequence>
<feature type="domain" description="PAS" evidence="10">
    <location>
        <begin position="544"/>
        <end position="613"/>
    </location>
</feature>
<evidence type="ECO:0000256" key="6">
    <source>
        <dbReference type="ARBA" id="ARBA00022777"/>
    </source>
</evidence>
<dbReference type="Gene3D" id="3.30.450.20">
    <property type="entry name" value="PAS domain"/>
    <property type="match status" value="3"/>
</dbReference>
<dbReference type="PROSITE" id="PS50112">
    <property type="entry name" value="PAS"/>
    <property type="match status" value="2"/>
</dbReference>
<dbReference type="InterPro" id="IPR005467">
    <property type="entry name" value="His_kinase_dom"/>
</dbReference>
<dbReference type="Pfam" id="PF02518">
    <property type="entry name" value="HATPase_c"/>
    <property type="match status" value="1"/>
</dbReference>
<dbReference type="SUPFAM" id="SSF55785">
    <property type="entry name" value="PYP-like sensor domain (PAS domain)"/>
    <property type="match status" value="3"/>
</dbReference>
<dbReference type="InterPro" id="IPR000014">
    <property type="entry name" value="PAS"/>
</dbReference>
<dbReference type="SMART" id="SM00387">
    <property type="entry name" value="HATPase_c"/>
    <property type="match status" value="1"/>
</dbReference>
<dbReference type="SUPFAM" id="SSF47384">
    <property type="entry name" value="Homodimeric domain of signal transducing histidine kinase"/>
    <property type="match status" value="1"/>
</dbReference>
<dbReference type="PROSITE" id="PS50109">
    <property type="entry name" value="HIS_KIN"/>
    <property type="match status" value="1"/>
</dbReference>
<dbReference type="PANTHER" id="PTHR43065">
    <property type="entry name" value="SENSOR HISTIDINE KINASE"/>
    <property type="match status" value="1"/>
</dbReference>
<evidence type="ECO:0000256" key="1">
    <source>
        <dbReference type="ARBA" id="ARBA00000085"/>
    </source>
</evidence>
<dbReference type="Gene3D" id="3.30.565.10">
    <property type="entry name" value="Histidine kinase-like ATPase, C-terminal domain"/>
    <property type="match status" value="1"/>
</dbReference>
<evidence type="ECO:0000259" key="10">
    <source>
        <dbReference type="PROSITE" id="PS50112"/>
    </source>
</evidence>
<keyword evidence="4" id="KW-0808">Transferase</keyword>
<evidence type="ECO:0000259" key="11">
    <source>
        <dbReference type="PROSITE" id="PS50113"/>
    </source>
</evidence>
<dbReference type="InterPro" id="IPR036097">
    <property type="entry name" value="HisK_dim/P_sf"/>
</dbReference>
<comment type="caution">
    <text evidence="12">The sequence shown here is derived from an EMBL/GenBank/DDBJ whole genome shotgun (WGS) entry which is preliminary data.</text>
</comment>
<dbReference type="NCBIfam" id="TIGR00229">
    <property type="entry name" value="sensory_box"/>
    <property type="match status" value="3"/>
</dbReference>
<dbReference type="SUPFAM" id="SSF55874">
    <property type="entry name" value="ATPase domain of HSP90 chaperone/DNA topoisomerase II/histidine kinase"/>
    <property type="match status" value="1"/>
</dbReference>
<dbReference type="Pfam" id="PF01590">
    <property type="entry name" value="GAF"/>
    <property type="match status" value="1"/>
</dbReference>
<dbReference type="Gene3D" id="1.10.287.130">
    <property type="match status" value="1"/>
</dbReference>
<dbReference type="InterPro" id="IPR013656">
    <property type="entry name" value="PAS_4"/>
</dbReference>
<proteinExistence type="predicted"/>
<dbReference type="Pfam" id="PF00512">
    <property type="entry name" value="HisKA"/>
    <property type="match status" value="1"/>
</dbReference>
<dbReference type="InterPro" id="IPR029016">
    <property type="entry name" value="GAF-like_dom_sf"/>
</dbReference>
<feature type="domain" description="PAS" evidence="10">
    <location>
        <begin position="421"/>
        <end position="490"/>
    </location>
</feature>
<evidence type="ECO:0000256" key="4">
    <source>
        <dbReference type="ARBA" id="ARBA00022679"/>
    </source>
</evidence>
<keyword evidence="13" id="KW-1185">Reference proteome</keyword>